<dbReference type="STRING" id="94128.A0A2A3EF98"/>
<dbReference type="SUPFAM" id="SSF56784">
    <property type="entry name" value="HAD-like"/>
    <property type="match status" value="1"/>
</dbReference>
<keyword evidence="2" id="KW-0479">Metal-binding</keyword>
<dbReference type="InterPro" id="IPR008380">
    <property type="entry name" value="HAD-SF_hydro_IG_5-nucl"/>
</dbReference>
<evidence type="ECO:0000256" key="5">
    <source>
        <dbReference type="SAM" id="MobiDB-lite"/>
    </source>
</evidence>
<dbReference type="GO" id="GO:0046872">
    <property type="term" value="F:metal ion binding"/>
    <property type="evidence" value="ECO:0007669"/>
    <property type="project" value="UniProtKB-KW"/>
</dbReference>
<feature type="compositionally biased region" description="Basic and acidic residues" evidence="5">
    <location>
        <begin position="601"/>
        <end position="615"/>
    </location>
</feature>
<dbReference type="GO" id="GO:0008253">
    <property type="term" value="F:5'-nucleotidase activity"/>
    <property type="evidence" value="ECO:0007669"/>
    <property type="project" value="TreeGrafter"/>
</dbReference>
<reference evidence="6 7" key="1">
    <citation type="submission" date="2014-07" db="EMBL/GenBank/DDBJ databases">
        <title>Genomic and transcriptomic analysis on Apis cerana provide comprehensive insights into honey bee biology.</title>
        <authorList>
            <person name="Diao Q."/>
            <person name="Sun L."/>
            <person name="Zheng H."/>
            <person name="Zheng H."/>
            <person name="Xu S."/>
            <person name="Wang S."/>
            <person name="Zeng Z."/>
            <person name="Hu F."/>
            <person name="Su S."/>
            <person name="Wu J."/>
        </authorList>
    </citation>
    <scope>NUCLEOTIDE SEQUENCE [LARGE SCALE GENOMIC DNA]</scope>
    <source>
        <tissue evidence="6">Pupae without intestine</tissue>
    </source>
</reference>
<feature type="compositionally biased region" description="Polar residues" evidence="5">
    <location>
        <begin position="625"/>
        <end position="640"/>
    </location>
</feature>
<dbReference type="PANTHER" id="PTHR12103:SF15">
    <property type="entry name" value="CYTOSOLIC PURINE 5'-NUCLEOTIDASE"/>
    <property type="match status" value="1"/>
</dbReference>
<evidence type="ECO:0000256" key="2">
    <source>
        <dbReference type="ARBA" id="ARBA00022723"/>
    </source>
</evidence>
<keyword evidence="4" id="KW-0460">Magnesium</keyword>
<dbReference type="InterPro" id="IPR036412">
    <property type="entry name" value="HAD-like_sf"/>
</dbReference>
<sequence length="640" mass="74045">MCTADAWRIAKTTNYEILPRIMAFRRQRTDGLHTALRTNSSVVFAGQNDSCATYNSTIQQLIMELENCNSHGDHISTTLQHENDPSGNKKWYRQASQRIFVNRSLHLENIKFYGFDMDYTLAEYKSPEYEQLGFTLLKDRLVSLGYPEEIKAFEYDPSFPVRGLWFDSLYGNLLKVDAYGNILVCVHGFEFLKHSQVYELYPNKFLQLDESRVYVLNTLFNLPESYLLACLIDFFTNSRQYIPDRTGVKEGELTMTFKSIFQDVRNAVDWIHLHGNLKTKTMENLDLYVKKDRRLPMFLNRIRESGAKIFLLTNSEYVFTNKIMTYLFDFPHGAKPDEPHRNWKTYFDTIVVDARKPLFFGEGTILRQVDTKTGALKLGTHKGPLHTGEVYSGGSCDVFTELIGAKGKDVLYIGDHIFGDILKSKKIRGWRTFLVVPELVQELHVWTDKCQLFAELQNLDVMLGEMYKNLDSSTKEKPDISKLRTSIRDVTHKMDLAYGMMGSLFRSGSRQTFFSSQVVRYADLYAATFLNLIYYPFSYMFRAPAMLMPHESTVAHEQRFVMETPMISRSRTSKLNDEEEEQNNPTKTLYVDCPSNQIPHARPETPRNVTHTHDEDCSDEDSDSQKANHVRSCTRNSNCK</sequence>
<dbReference type="NCBIfam" id="TIGR02244">
    <property type="entry name" value="HAD-IG-Ncltidse"/>
    <property type="match status" value="1"/>
</dbReference>
<dbReference type="Gene3D" id="3.40.50.1000">
    <property type="entry name" value="HAD superfamily/HAD-like"/>
    <property type="match status" value="2"/>
</dbReference>
<dbReference type="AlphaFoldDB" id="A0A2A3EF98"/>
<dbReference type="GO" id="GO:0046037">
    <property type="term" value="P:GMP metabolic process"/>
    <property type="evidence" value="ECO:0007669"/>
    <property type="project" value="UniProtKB-ARBA"/>
</dbReference>
<evidence type="ECO:0000256" key="1">
    <source>
        <dbReference type="ARBA" id="ARBA00009589"/>
    </source>
</evidence>
<dbReference type="FunFam" id="3.40.50.1000:FF:000021">
    <property type="entry name" value="NT5C2 isoform 1"/>
    <property type="match status" value="1"/>
</dbReference>
<comment type="similarity">
    <text evidence="1">Belongs to the 5'(3')-deoxyribonucleotidase family.</text>
</comment>
<name>A0A2A3EF98_APICC</name>
<proteinExistence type="inferred from homology"/>
<accession>A0A2A3EF98</accession>
<dbReference type="OrthoDB" id="10252832at2759"/>
<dbReference type="PANTHER" id="PTHR12103">
    <property type="entry name" value="5'-NUCLEOTIDASE DOMAIN-CONTAINING"/>
    <property type="match status" value="1"/>
</dbReference>
<keyword evidence="3" id="KW-0378">Hydrolase</keyword>
<protein>
    <submittedName>
        <fullName evidence="6">Cytosolic purine 5'-nucleotidase</fullName>
    </submittedName>
</protein>
<feature type="region of interest" description="Disordered" evidence="5">
    <location>
        <begin position="565"/>
        <end position="640"/>
    </location>
</feature>
<gene>
    <name evidence="6" type="ORF">APICC_03011</name>
</gene>
<dbReference type="CDD" id="cd07522">
    <property type="entry name" value="HAD_cN-II"/>
    <property type="match status" value="1"/>
</dbReference>
<organism evidence="6 7">
    <name type="scientific">Apis cerana cerana</name>
    <name type="common">Oriental honeybee</name>
    <dbReference type="NCBI Taxonomy" id="94128"/>
    <lineage>
        <taxon>Eukaryota</taxon>
        <taxon>Metazoa</taxon>
        <taxon>Ecdysozoa</taxon>
        <taxon>Arthropoda</taxon>
        <taxon>Hexapoda</taxon>
        <taxon>Insecta</taxon>
        <taxon>Pterygota</taxon>
        <taxon>Neoptera</taxon>
        <taxon>Endopterygota</taxon>
        <taxon>Hymenoptera</taxon>
        <taxon>Apocrita</taxon>
        <taxon>Aculeata</taxon>
        <taxon>Apoidea</taxon>
        <taxon>Anthophila</taxon>
        <taxon>Apidae</taxon>
        <taxon>Apis</taxon>
    </lineage>
</organism>
<dbReference type="EMBL" id="KZ288271">
    <property type="protein sequence ID" value="PBC29826.1"/>
    <property type="molecule type" value="Genomic_DNA"/>
</dbReference>
<dbReference type="InterPro" id="IPR023214">
    <property type="entry name" value="HAD_sf"/>
</dbReference>
<evidence type="ECO:0000256" key="4">
    <source>
        <dbReference type="ARBA" id="ARBA00022842"/>
    </source>
</evidence>
<evidence type="ECO:0000313" key="7">
    <source>
        <dbReference type="Proteomes" id="UP000242457"/>
    </source>
</evidence>
<dbReference type="Pfam" id="PF05761">
    <property type="entry name" value="5_nucleotid"/>
    <property type="match status" value="1"/>
</dbReference>
<evidence type="ECO:0000313" key="6">
    <source>
        <dbReference type="EMBL" id="PBC29826.1"/>
    </source>
</evidence>
<dbReference type="Proteomes" id="UP000242457">
    <property type="component" value="Unassembled WGS sequence"/>
</dbReference>
<evidence type="ECO:0000256" key="3">
    <source>
        <dbReference type="ARBA" id="ARBA00022801"/>
    </source>
</evidence>
<keyword evidence="7" id="KW-1185">Reference proteome</keyword>